<keyword evidence="1" id="KW-0863">Zinc-finger</keyword>
<dbReference type="InterPro" id="IPR007527">
    <property type="entry name" value="Znf_SWIM"/>
</dbReference>
<dbReference type="GO" id="GO:0008270">
    <property type="term" value="F:zinc ion binding"/>
    <property type="evidence" value="ECO:0007669"/>
    <property type="project" value="UniProtKB-KW"/>
</dbReference>
<reference evidence="3" key="1">
    <citation type="submission" date="2020-10" db="EMBL/GenBank/DDBJ databases">
        <title>Taxonomic study of unclassified bacteria belonging to the class Ktedonobacteria.</title>
        <authorList>
            <person name="Yabe S."/>
            <person name="Wang C.M."/>
            <person name="Zheng Y."/>
            <person name="Sakai Y."/>
            <person name="Cavaletti L."/>
            <person name="Monciardini P."/>
            <person name="Donadio S."/>
        </authorList>
    </citation>
    <scope>NUCLEOTIDE SEQUENCE</scope>
    <source>
        <strain evidence="3">ID150040</strain>
    </source>
</reference>
<name>A0A8J3IP06_9CHLR</name>
<evidence type="ECO:0000313" key="3">
    <source>
        <dbReference type="EMBL" id="GHO92826.1"/>
    </source>
</evidence>
<dbReference type="AlphaFoldDB" id="A0A8J3IP06"/>
<gene>
    <name evidence="3" type="ORF">KSF_028740</name>
</gene>
<proteinExistence type="predicted"/>
<organism evidence="3 4">
    <name type="scientific">Reticulibacter mediterranei</name>
    <dbReference type="NCBI Taxonomy" id="2778369"/>
    <lineage>
        <taxon>Bacteria</taxon>
        <taxon>Bacillati</taxon>
        <taxon>Chloroflexota</taxon>
        <taxon>Ktedonobacteria</taxon>
        <taxon>Ktedonobacterales</taxon>
        <taxon>Reticulibacteraceae</taxon>
        <taxon>Reticulibacter</taxon>
    </lineage>
</organism>
<accession>A0A8J3IP06</accession>
<dbReference type="EMBL" id="BNJK01000001">
    <property type="protein sequence ID" value="GHO92826.1"/>
    <property type="molecule type" value="Genomic_DNA"/>
</dbReference>
<dbReference type="RefSeq" id="WP_220203640.1">
    <property type="nucleotide sequence ID" value="NZ_BNJK01000001.1"/>
</dbReference>
<keyword evidence="1" id="KW-0862">Zinc</keyword>
<keyword evidence="1" id="KW-0479">Metal-binding</keyword>
<feature type="domain" description="SWIM-type" evidence="2">
    <location>
        <begin position="26"/>
        <end position="67"/>
    </location>
</feature>
<evidence type="ECO:0000256" key="1">
    <source>
        <dbReference type="PROSITE-ProRule" id="PRU00325"/>
    </source>
</evidence>
<evidence type="ECO:0000313" key="4">
    <source>
        <dbReference type="Proteomes" id="UP000597444"/>
    </source>
</evidence>
<dbReference type="Proteomes" id="UP000597444">
    <property type="component" value="Unassembled WGS sequence"/>
</dbReference>
<dbReference type="PROSITE" id="PS50966">
    <property type="entry name" value="ZF_SWIM"/>
    <property type="match status" value="1"/>
</dbReference>
<keyword evidence="4" id="KW-1185">Reference proteome</keyword>
<comment type="caution">
    <text evidence="3">The sequence shown here is derived from an EMBL/GenBank/DDBJ whole genome shotgun (WGS) entry which is preliminary data.</text>
</comment>
<sequence length="342" mass="38658">MPRSLANGDYRLIMAIESASRANSWYRVLADWRTGAFSCDCPAWTFRQDGGTVRSCKHTRLAQLLTTSQNTGVPLERASGTAAVNNLFVQATQQQWPGLGGRWSIEQRSSQLDNRPYYFVLLRLTTGNGTTASGLVAFAQRYHPTQQSMIAGVAGWAGYAIAAEVARAAGYPLAGQPPEHFSITRRSARSQRIGLRDILRVGDQVDLGDGYTPAQRAENTLRLFLGEQLYTQLERQHFLDVSSKVYPQEQRVYRLRRDPAKQRERRLRVFKFGRYVNDYCIVRAQDVPEADHWLTNFLSLLSDEERAISVVQSYNIFPPHSDDYAQREEEVIPAIWQPAAVA</sequence>
<protein>
    <recommendedName>
        <fullName evidence="2">SWIM-type domain-containing protein</fullName>
    </recommendedName>
</protein>
<evidence type="ECO:0000259" key="2">
    <source>
        <dbReference type="PROSITE" id="PS50966"/>
    </source>
</evidence>